<accession>A0ABU3K589</accession>
<dbReference type="EMBL" id="JAQOUE010000001">
    <property type="protein sequence ID" value="MDT7041592.1"/>
    <property type="molecule type" value="Genomic_DNA"/>
</dbReference>
<evidence type="ECO:0000313" key="1">
    <source>
        <dbReference type="EMBL" id="MDT7041592.1"/>
    </source>
</evidence>
<reference evidence="1 2" key="1">
    <citation type="journal article" date="2023" name="ISME J.">
        <title>Cultivation and genomic characterization of novel and ubiquitous marine nitrite-oxidizing bacteria from the Nitrospirales.</title>
        <authorList>
            <person name="Mueller A.J."/>
            <person name="Daebeler A."/>
            <person name="Herbold C.W."/>
            <person name="Kirkegaard R.H."/>
            <person name="Daims H."/>
        </authorList>
    </citation>
    <scope>NUCLEOTIDE SEQUENCE [LARGE SCALE GENOMIC DNA]</scope>
    <source>
        <strain evidence="1 2">EB</strain>
    </source>
</reference>
<comment type="caution">
    <text evidence="1">The sequence shown here is derived from an EMBL/GenBank/DDBJ whole genome shotgun (WGS) entry which is preliminary data.</text>
</comment>
<dbReference type="SUPFAM" id="SSF53795">
    <property type="entry name" value="PEP carboxykinase-like"/>
    <property type="match status" value="1"/>
</dbReference>
<proteinExistence type="predicted"/>
<dbReference type="Gene3D" id="3.40.50.300">
    <property type="entry name" value="P-loop containing nucleotide triphosphate hydrolases"/>
    <property type="match status" value="1"/>
</dbReference>
<name>A0ABU3K589_9BACT</name>
<sequence length="330" mass="36949">MHILNFYIHGNSLQFSTNTSAIAESAKFLLRYFPVNSIKGAAGLSLSLHGVPLPSDIPLALSAEAICLSAPKNQARIDVHNAVYQDQGRLIFDSRSSGYLFVIDQHLGHVEGYIVDPENVPSELRMNLIHLALQNILKRKGYFTLHATSLEKNGRAVLIPGNSGRGKTTAFLSLLRSGYRCLSDDHPLVHENGNGLNIYSFPEKVDVTEDSIEFFPELRSAREYIHPGMRKPYFLIENVYSEGLATSCKPGLIIFPQVMDRPTSVLERVSGTQALDSLIRESFLPRGNDIAKQEFHLLSKLVKQSSCYRLLFGQDVLDLPRLIDPLMERW</sequence>
<dbReference type="RefSeq" id="WP_313831941.1">
    <property type="nucleotide sequence ID" value="NZ_JAQOUE010000001.1"/>
</dbReference>
<dbReference type="InterPro" id="IPR027417">
    <property type="entry name" value="P-loop_NTPase"/>
</dbReference>
<keyword evidence="2" id="KW-1185">Reference proteome</keyword>
<evidence type="ECO:0000313" key="2">
    <source>
        <dbReference type="Proteomes" id="UP001250932"/>
    </source>
</evidence>
<evidence type="ECO:0008006" key="3">
    <source>
        <dbReference type="Google" id="ProtNLM"/>
    </source>
</evidence>
<dbReference type="Proteomes" id="UP001250932">
    <property type="component" value="Unassembled WGS sequence"/>
</dbReference>
<organism evidence="1 2">
    <name type="scientific">Candidatus Nitronereus thalassa</name>
    <dbReference type="NCBI Taxonomy" id="3020898"/>
    <lineage>
        <taxon>Bacteria</taxon>
        <taxon>Pseudomonadati</taxon>
        <taxon>Nitrospirota</taxon>
        <taxon>Nitrospiria</taxon>
        <taxon>Nitrospirales</taxon>
        <taxon>Nitrospiraceae</taxon>
        <taxon>Candidatus Nitronereus</taxon>
    </lineage>
</organism>
<gene>
    <name evidence="1" type="ORF">PPG34_04470</name>
</gene>
<protein>
    <recommendedName>
        <fullName evidence="3">HPr kinase/phosphorylase</fullName>
    </recommendedName>
</protein>